<dbReference type="EMBL" id="CP019609">
    <property type="protein sequence ID" value="AQP53128.1"/>
    <property type="molecule type" value="Genomic_DNA"/>
</dbReference>
<proteinExistence type="predicted"/>
<dbReference type="AlphaFoldDB" id="A0A1Q2D436"/>
<gene>
    <name evidence="1" type="ORF">BW732_02040</name>
</gene>
<dbReference type="Proteomes" id="UP000188246">
    <property type="component" value="Chromosome"/>
</dbReference>
<dbReference type="OrthoDB" id="2233065at2"/>
<keyword evidence="2" id="KW-1185">Reference proteome</keyword>
<reference evidence="1 2" key="1">
    <citation type="journal article" date="2010" name="Int. J. Syst. Evol. Microbiol.">
        <title>Vagococcus penaei sp. nov., isolated from spoilage microbiota of cooked shrimp (Penaeus vannamei).</title>
        <authorList>
            <person name="Jaffres E."/>
            <person name="Prevost H."/>
            <person name="Rossero A."/>
            <person name="Joffraud J.J."/>
            <person name="Dousset X."/>
        </authorList>
    </citation>
    <scope>NUCLEOTIDE SEQUENCE [LARGE SCALE GENOMIC DNA]</scope>
    <source>
        <strain evidence="1 2">CD276</strain>
    </source>
</reference>
<name>A0A1Q2D436_9ENTE</name>
<accession>A0A1Q2D436</accession>
<dbReference type="KEGG" id="vpi:BW732_02040"/>
<dbReference type="InterPro" id="IPR020215">
    <property type="entry name" value="EbsA-like"/>
</dbReference>
<evidence type="ECO:0000313" key="1">
    <source>
        <dbReference type="EMBL" id="AQP53128.1"/>
    </source>
</evidence>
<organism evidence="1 2">
    <name type="scientific">Vagococcus penaei</name>
    <dbReference type="NCBI Taxonomy" id="633807"/>
    <lineage>
        <taxon>Bacteria</taxon>
        <taxon>Bacillati</taxon>
        <taxon>Bacillota</taxon>
        <taxon>Bacilli</taxon>
        <taxon>Lactobacillales</taxon>
        <taxon>Enterococcaceae</taxon>
        <taxon>Vagococcus</taxon>
    </lineage>
</organism>
<protein>
    <submittedName>
        <fullName evidence="1">Uncharacterized protein</fullName>
    </submittedName>
</protein>
<dbReference type="RefSeq" id="WP_077275225.1">
    <property type="nucleotide sequence ID" value="NZ_CP019609.1"/>
</dbReference>
<sequence>MSTSKIQMFRYQPELAGTVIYWSLTGVVLFLSIIGLLEHQGAINLFSIVTFIIFLIIGYLGTRRKMILTGNQLKVYAILPKNCYQIDISEISEISIGKMGVTIIVDNQIYTYIMLPPSKKSFVKTINQQVMFNGKLYGQI</sequence>
<evidence type="ECO:0000313" key="2">
    <source>
        <dbReference type="Proteomes" id="UP000188246"/>
    </source>
</evidence>
<dbReference type="Pfam" id="PF17255">
    <property type="entry name" value="EbsA"/>
    <property type="match status" value="1"/>
</dbReference>